<evidence type="ECO:0000313" key="2">
    <source>
        <dbReference type="EMBL" id="QDP73953.1"/>
    </source>
</evidence>
<evidence type="ECO:0000256" key="1">
    <source>
        <dbReference type="SAM" id="MobiDB-lite"/>
    </source>
</evidence>
<evidence type="ECO:0000313" key="3">
    <source>
        <dbReference type="Proteomes" id="UP000319068"/>
    </source>
</evidence>
<dbReference type="Proteomes" id="UP000319068">
    <property type="component" value="Chromosome"/>
</dbReference>
<dbReference type="EMBL" id="CP041694">
    <property type="protein sequence ID" value="QDP73953.1"/>
    <property type="molecule type" value="Genomic_DNA"/>
</dbReference>
<protein>
    <recommendedName>
        <fullName evidence="4">DUF4398 domain-containing protein</fullName>
    </recommendedName>
</protein>
<gene>
    <name evidence="2" type="ORF">FOG94_01225</name>
</gene>
<name>A0ABX5X9P6_CELCE</name>
<sequence length="220" mass="22714">MCASSRPTSRLRAHTIGVLHATVPSSAYRTPPPRGSHPGLMFAVDNRPMSSPTRHRRSTSRALALGAAVAATVALGGCAEDGSVSVPEFTLTGDQVQQFLDDAGAQVETIGEDVRSLTDDLGTLPDDTRTRAEEAVASAQEAADEARAAADEAASATDETRAQAEERLADAEAALEDASAELGDVAGSLSGADAAVRDAIESLRTRVDELRADLEDASGS</sequence>
<reference evidence="2 3" key="1">
    <citation type="submission" date="2019-07" db="EMBL/GenBank/DDBJ databases">
        <title>Complete Genome Sequence and Methylome Analysis of Arthrobacter luteus NEB113.</title>
        <authorList>
            <person name="Fomenkov A."/>
            <person name="Anton B.P."/>
            <person name="Vincze T."/>
            <person name="Roberts R.J."/>
        </authorList>
    </citation>
    <scope>NUCLEOTIDE SEQUENCE [LARGE SCALE GENOMIC DNA]</scope>
    <source>
        <strain evidence="2 3">NEB113</strain>
    </source>
</reference>
<proteinExistence type="predicted"/>
<keyword evidence="3" id="KW-1185">Reference proteome</keyword>
<feature type="region of interest" description="Disordered" evidence="1">
    <location>
        <begin position="139"/>
        <end position="162"/>
    </location>
</feature>
<accession>A0ABX5X9P6</accession>
<organism evidence="2 3">
    <name type="scientific">Cellulosimicrobium cellulans</name>
    <name type="common">Arthrobacter luteus</name>
    <dbReference type="NCBI Taxonomy" id="1710"/>
    <lineage>
        <taxon>Bacteria</taxon>
        <taxon>Bacillati</taxon>
        <taxon>Actinomycetota</taxon>
        <taxon>Actinomycetes</taxon>
        <taxon>Micrococcales</taxon>
        <taxon>Promicromonosporaceae</taxon>
        <taxon>Cellulosimicrobium</taxon>
    </lineage>
</organism>
<evidence type="ECO:0008006" key="4">
    <source>
        <dbReference type="Google" id="ProtNLM"/>
    </source>
</evidence>